<evidence type="ECO:0000259" key="1">
    <source>
        <dbReference type="PROSITE" id="PS50035"/>
    </source>
</evidence>
<protein>
    <recommendedName>
        <fullName evidence="1">PLD phosphodiesterase domain-containing protein</fullName>
    </recommendedName>
</protein>
<evidence type="ECO:0000313" key="2">
    <source>
        <dbReference type="EMBL" id="CAE2246164.1"/>
    </source>
</evidence>
<feature type="domain" description="PLD phosphodiesterase" evidence="1">
    <location>
        <begin position="180"/>
        <end position="207"/>
    </location>
</feature>
<dbReference type="SUPFAM" id="SSF56024">
    <property type="entry name" value="Phospholipase D/nuclease"/>
    <property type="match status" value="2"/>
</dbReference>
<gene>
    <name evidence="2" type="ORF">OAUR00152_LOCUS18853</name>
</gene>
<proteinExistence type="predicted"/>
<sequence length="567" mass="63578">MDIFKKIPVLCCGEADYSSGEEIEDDDAKGNLSHVGNAAYEVLRTKHNHYHNTLWNVTSGRIVGELHQTPKDAWPGAPVPEDGHDDWFPQIMADIMTRTEVWCDVMSLGPPDGIFMDKFKEALQTLCEKAEGKEKPIHIRMMFGNIVGMPVNCNGLREELTADLPEDANIRLWIGAWRKGVSWNHAKIIAVDGKHLHTGGHNLWDHHYLKFDPVHDLSLELEGRVAHDGHLFANEQWGYVERKQETILGTIGEKLPDYMPQVGPSRVTVSEWPKKVASEYPPKYSKKVVPKVPLLEDRIPIITMGRYGAIVKHDRPSDDAFLAMLGSANTIIRLGLQDLGPVCLPGTKVALPGCVWPKGYLSELGRVLWEKGVDVEIVLSNPGSIPGGLSATEACYGNGWSCVDVAAEIIKTIRKQFPEAEDDDLRKKVAENLRVCFIRQERGNAWEDGMTMGMHAKHFIVDDCTTYIGSQNLYVCDLAEWGVVIDNAEQTQKFMEEYWNPMWKYSYTGEDVDVQEVMDGLDIDRDGEDPSGISDETKQLMKEAELASAGCGRHKAEMYDAEEEEES</sequence>
<organism evidence="2">
    <name type="scientific">Odontella aurita</name>
    <dbReference type="NCBI Taxonomy" id="265563"/>
    <lineage>
        <taxon>Eukaryota</taxon>
        <taxon>Sar</taxon>
        <taxon>Stramenopiles</taxon>
        <taxon>Ochrophyta</taxon>
        <taxon>Bacillariophyta</taxon>
        <taxon>Mediophyceae</taxon>
        <taxon>Biddulphiophycidae</taxon>
        <taxon>Eupodiscales</taxon>
        <taxon>Odontellaceae</taxon>
        <taxon>Odontella</taxon>
    </lineage>
</organism>
<feature type="domain" description="PLD phosphodiesterase" evidence="1">
    <location>
        <begin position="450"/>
        <end position="473"/>
    </location>
</feature>
<accession>A0A7S4MWB0</accession>
<dbReference type="PANTHER" id="PTHR21248">
    <property type="entry name" value="CARDIOLIPIN SYNTHASE"/>
    <property type="match status" value="1"/>
</dbReference>
<dbReference type="EMBL" id="HBKQ01027881">
    <property type="protein sequence ID" value="CAE2246164.1"/>
    <property type="molecule type" value="Transcribed_RNA"/>
</dbReference>
<dbReference type="InterPro" id="IPR001736">
    <property type="entry name" value="PLipase_D/transphosphatidylase"/>
</dbReference>
<dbReference type="GO" id="GO:0003824">
    <property type="term" value="F:catalytic activity"/>
    <property type="evidence" value="ECO:0007669"/>
    <property type="project" value="InterPro"/>
</dbReference>
<dbReference type="Gene3D" id="3.30.870.10">
    <property type="entry name" value="Endonuclease Chain A"/>
    <property type="match status" value="2"/>
</dbReference>
<dbReference type="PANTHER" id="PTHR21248:SF22">
    <property type="entry name" value="PHOSPHOLIPASE D"/>
    <property type="match status" value="1"/>
</dbReference>
<reference evidence="2" key="1">
    <citation type="submission" date="2021-01" db="EMBL/GenBank/DDBJ databases">
        <authorList>
            <person name="Corre E."/>
            <person name="Pelletier E."/>
            <person name="Niang G."/>
            <person name="Scheremetjew M."/>
            <person name="Finn R."/>
            <person name="Kale V."/>
            <person name="Holt S."/>
            <person name="Cochrane G."/>
            <person name="Meng A."/>
            <person name="Brown T."/>
            <person name="Cohen L."/>
        </authorList>
    </citation>
    <scope>NUCLEOTIDE SEQUENCE</scope>
    <source>
        <strain evidence="2">Isolate 1302-5</strain>
    </source>
</reference>
<dbReference type="PROSITE" id="PS50035">
    <property type="entry name" value="PLD"/>
    <property type="match status" value="2"/>
</dbReference>
<dbReference type="AlphaFoldDB" id="A0A7S4MWB0"/>
<dbReference type="SMART" id="SM00155">
    <property type="entry name" value="PLDc"/>
    <property type="match status" value="2"/>
</dbReference>
<name>A0A7S4MWB0_9STRA</name>